<evidence type="ECO:0000256" key="2">
    <source>
        <dbReference type="ARBA" id="ARBA00022553"/>
    </source>
</evidence>
<feature type="compositionally biased region" description="Polar residues" evidence="5">
    <location>
        <begin position="551"/>
        <end position="568"/>
    </location>
</feature>
<sequence length="692" mass="76904">MGLSCFKSWKNDSTGHKGNRDVLASPGSYFFLSNSAGQGDEWLKSLNKGVWIPFTGVFGQRLEETVLYERRYGIRLVPLVVEQCVAFIRERGMHEVGLFRQPGQASLVKELQEAFDSGERPSFDSSTDVHTVASLLKLYLRQLPEPLVPYGRYQDFLLCSQKLSNDRMLGLGDLRNLLHELPVANFNLLNFICQFLNEVQTYSSSNKMSVQNLATVFGPNILRAKAEDPQSIMGGASLVQVLMLELIREHESLFARIPPAIFARPPRSLHSSPSALKQSHLQPLPCLRQLSLPLIAERSREPGHGASAAAKSDRSSGKKQHLGHRYTSSHPENCFYPLPSSSQAIKHHSDIDYHQHHAGQEPSAADFQASTSSLQLQDRLPDTSKPRPRLMGWAKAWPSPEKESCGFWSSVSGEGDSGMPETASGGSSEAQEDSTPSAYDNLDKLSLRQTTEDVPDGHFETNSPEGHIGACEEEAEEEEVVQTRDSFSSWSSCEVLPLEENSDAAEAASPGISPKKPDGLPSEQVAGEEDGDKVKIDDHEVKDGDEDHPNSIASCSVFSDSPLSTGSSEVFLPSGPQEQQGSEPQLQPRDTHTLLAELRQQMVQQKTEYQARIQRLERCNYILERQVAVLQDSLEQQKRSQSVAEIRIRNMERAKADADRRNFTMQREMELFIQMYGEIKRRGGEEGGRGSI</sequence>
<dbReference type="InterPro" id="IPR000198">
    <property type="entry name" value="RhoGAP_dom"/>
</dbReference>
<dbReference type="Proteomes" id="UP000515145">
    <property type="component" value="Chromosome 14"/>
</dbReference>
<dbReference type="PANTHER" id="PTHR15228:SF36">
    <property type="entry name" value="RHO GTPASE-ACTIVATING PROTEIN 24-LIKE ISOFORM X1"/>
    <property type="match status" value="1"/>
</dbReference>
<proteinExistence type="predicted"/>
<dbReference type="GO" id="GO:0005096">
    <property type="term" value="F:GTPase activator activity"/>
    <property type="evidence" value="ECO:0007669"/>
    <property type="project" value="UniProtKB-KW"/>
</dbReference>
<evidence type="ECO:0000256" key="3">
    <source>
        <dbReference type="ARBA" id="ARBA00023054"/>
    </source>
</evidence>
<dbReference type="SUPFAM" id="SSF48350">
    <property type="entry name" value="GTPase activation domain, GAP"/>
    <property type="match status" value="1"/>
</dbReference>
<evidence type="ECO:0000313" key="8">
    <source>
        <dbReference type="RefSeq" id="XP_028277960.1"/>
    </source>
</evidence>
<feature type="region of interest" description="Disordered" evidence="5">
    <location>
        <begin position="500"/>
        <end position="587"/>
    </location>
</feature>
<feature type="compositionally biased region" description="Polar residues" evidence="5">
    <location>
        <begin position="576"/>
        <end position="585"/>
    </location>
</feature>
<dbReference type="GO" id="GO:0035313">
    <property type="term" value="P:wound healing, spreading of epidermal cells"/>
    <property type="evidence" value="ECO:0007669"/>
    <property type="project" value="TreeGrafter"/>
</dbReference>
<dbReference type="PROSITE" id="PS50238">
    <property type="entry name" value="RHOGAP"/>
    <property type="match status" value="1"/>
</dbReference>
<gene>
    <name evidence="8" type="primary">LOC114446513</name>
</gene>
<dbReference type="FunFam" id="1.10.555.10:FF:000015">
    <property type="entry name" value="rho GTPase-activating protein 25 isoform X1"/>
    <property type="match status" value="1"/>
</dbReference>
<reference evidence="8" key="1">
    <citation type="submission" date="2025-08" db="UniProtKB">
        <authorList>
            <consortium name="RefSeq"/>
        </authorList>
    </citation>
    <scope>IDENTIFICATION</scope>
</reference>
<feature type="coiled-coil region" evidence="4">
    <location>
        <begin position="599"/>
        <end position="654"/>
    </location>
</feature>
<evidence type="ECO:0000256" key="5">
    <source>
        <dbReference type="SAM" id="MobiDB-lite"/>
    </source>
</evidence>
<evidence type="ECO:0000256" key="1">
    <source>
        <dbReference type="ARBA" id="ARBA00022468"/>
    </source>
</evidence>
<dbReference type="OrthoDB" id="10033734at2759"/>
<feature type="compositionally biased region" description="Polar residues" evidence="5">
    <location>
        <begin position="424"/>
        <end position="438"/>
    </location>
</feature>
<dbReference type="AlphaFoldDB" id="A0A6P7JM59"/>
<dbReference type="InParanoid" id="A0A6P7JM59"/>
<keyword evidence="7" id="KW-1185">Reference proteome</keyword>
<feature type="domain" description="Rho-GAP" evidence="6">
    <location>
        <begin position="60"/>
        <end position="254"/>
    </location>
</feature>
<dbReference type="InterPro" id="IPR051025">
    <property type="entry name" value="RhoGAP"/>
</dbReference>
<evidence type="ECO:0000313" key="7">
    <source>
        <dbReference type="Proteomes" id="UP000515145"/>
    </source>
</evidence>
<dbReference type="InterPro" id="IPR008936">
    <property type="entry name" value="Rho_GTPase_activation_prot"/>
</dbReference>
<dbReference type="PANTHER" id="PTHR15228">
    <property type="entry name" value="SPERMATHECAL PHYSIOLOGY VARIANT"/>
    <property type="match status" value="1"/>
</dbReference>
<accession>A0A6P7JM59</accession>
<evidence type="ECO:0000259" key="6">
    <source>
        <dbReference type="PROSITE" id="PS50238"/>
    </source>
</evidence>
<dbReference type="Gene3D" id="1.10.555.10">
    <property type="entry name" value="Rho GTPase activation protein"/>
    <property type="match status" value="1"/>
</dbReference>
<keyword evidence="3 4" id="KW-0175">Coiled coil</keyword>
<keyword evidence="1" id="KW-0343">GTPase activation</keyword>
<dbReference type="GO" id="GO:0005925">
    <property type="term" value="C:focal adhesion"/>
    <property type="evidence" value="ECO:0007669"/>
    <property type="project" value="TreeGrafter"/>
</dbReference>
<feature type="compositionally biased region" description="Basic and acidic residues" evidence="5">
    <location>
        <begin position="532"/>
        <end position="549"/>
    </location>
</feature>
<dbReference type="Pfam" id="PF00620">
    <property type="entry name" value="RhoGAP"/>
    <property type="match status" value="1"/>
</dbReference>
<organism evidence="7 8">
    <name type="scientific">Parambassis ranga</name>
    <name type="common">Indian glassy fish</name>
    <dbReference type="NCBI Taxonomy" id="210632"/>
    <lineage>
        <taxon>Eukaryota</taxon>
        <taxon>Metazoa</taxon>
        <taxon>Chordata</taxon>
        <taxon>Craniata</taxon>
        <taxon>Vertebrata</taxon>
        <taxon>Euteleostomi</taxon>
        <taxon>Actinopterygii</taxon>
        <taxon>Neopterygii</taxon>
        <taxon>Teleostei</taxon>
        <taxon>Neoteleostei</taxon>
        <taxon>Acanthomorphata</taxon>
        <taxon>Ovalentaria</taxon>
        <taxon>Ambassidae</taxon>
        <taxon>Parambassis</taxon>
    </lineage>
</organism>
<feature type="region of interest" description="Disordered" evidence="5">
    <location>
        <begin position="302"/>
        <end position="341"/>
    </location>
</feature>
<dbReference type="GO" id="GO:0035021">
    <property type="term" value="P:negative regulation of Rac protein signal transduction"/>
    <property type="evidence" value="ECO:0007669"/>
    <property type="project" value="TreeGrafter"/>
</dbReference>
<dbReference type="GeneID" id="114446513"/>
<dbReference type="GO" id="GO:1900028">
    <property type="term" value="P:negative regulation of ruffle assembly"/>
    <property type="evidence" value="ECO:0007669"/>
    <property type="project" value="TreeGrafter"/>
</dbReference>
<dbReference type="SMART" id="SM00324">
    <property type="entry name" value="RhoGAP"/>
    <property type="match status" value="1"/>
</dbReference>
<dbReference type="RefSeq" id="XP_028277960.1">
    <property type="nucleotide sequence ID" value="XM_028422159.1"/>
</dbReference>
<name>A0A6P7JM59_9TELE</name>
<evidence type="ECO:0000256" key="4">
    <source>
        <dbReference type="SAM" id="Coils"/>
    </source>
</evidence>
<feature type="region of interest" description="Disordered" evidence="5">
    <location>
        <begin position="355"/>
        <end position="439"/>
    </location>
</feature>
<dbReference type="GO" id="GO:0007165">
    <property type="term" value="P:signal transduction"/>
    <property type="evidence" value="ECO:0007669"/>
    <property type="project" value="InterPro"/>
</dbReference>
<keyword evidence="2" id="KW-0597">Phosphoprotein</keyword>
<protein>
    <submittedName>
        <fullName evidence="8">Rho GTPase-activating protein 22-like</fullName>
    </submittedName>
</protein>